<dbReference type="EMBL" id="KC166871">
    <property type="protein sequence ID" value="AGE81873.1"/>
    <property type="molecule type" value="Genomic_DNA"/>
</dbReference>
<evidence type="ECO:0000313" key="23">
    <source>
        <dbReference type="Proteomes" id="UP000756132"/>
    </source>
</evidence>
<evidence type="ECO:0000313" key="9">
    <source>
        <dbReference type="EMBL" id="AKG51724.1"/>
    </source>
</evidence>
<evidence type="ECO:0000313" key="7">
    <source>
        <dbReference type="EMBL" id="AGE81873.1"/>
    </source>
</evidence>
<dbReference type="EMBL" id="KP234083">
    <property type="protein sequence ID" value="AKG51724.1"/>
    <property type="molecule type" value="Genomic_DNA"/>
</dbReference>
<dbReference type="EMBL" id="MK308688">
    <property type="protein sequence ID" value="QDM02407.1"/>
    <property type="molecule type" value="Genomic_DNA"/>
</dbReference>
<proteinExistence type="evidence at transcript level"/>
<feature type="chain" id="PRO_5007706690" evidence="1">
    <location>
        <begin position="23"/>
        <end position="121"/>
    </location>
</feature>
<dbReference type="AlphaFoldDB" id="Q5VB04"/>
<evidence type="ECO:0000313" key="21">
    <source>
        <dbReference type="EMBL" id="QDM02408.1"/>
    </source>
</evidence>
<dbReference type="EMBL" id="MK308689">
    <property type="protein sequence ID" value="QDM02408.1"/>
    <property type="molecule type" value="Genomic_DNA"/>
</dbReference>
<reference evidence="22" key="6">
    <citation type="journal article" date="2022" name="Microb. Genom.">
        <title>A chromosome-scale genome assembly of the tomato pathogen Cladosporium fulvum reveals a compartmentalized genome architecture and the presence of a dispensable chromosome.</title>
        <authorList>
            <person name="Zaccaron A.Z."/>
            <person name="Chen L.H."/>
            <person name="Samaras A."/>
            <person name="Stergiopoulos I."/>
        </authorList>
    </citation>
    <scope>NUCLEOTIDE SEQUENCE</scope>
    <source>
        <strain evidence="22">Race5_Kim</strain>
    </source>
</reference>
<protein>
    <submittedName>
        <fullName evidence="2 3">Avr4E</fullName>
    </submittedName>
    <submittedName>
        <fullName evidence="8">Secreted 10.9 kDa elicitor protein</fullName>
    </submittedName>
</protein>
<dbReference type="EMBL" id="KC132833">
    <property type="protein sequence ID" value="AGD98915.1"/>
    <property type="molecule type" value="Genomic_DNA"/>
</dbReference>
<keyword evidence="1" id="KW-0732">Signal</keyword>
<accession>Q5VB04</accession>
<evidence type="ECO:0000313" key="5">
    <source>
        <dbReference type="EMBL" id="AGD98916.1"/>
    </source>
</evidence>
<dbReference type="EMBL" id="KP234084">
    <property type="protein sequence ID" value="AKG51725.1"/>
    <property type="molecule type" value="Genomic_DNA"/>
</dbReference>
<gene>
    <name evidence="2" type="primary">avr4E</name>
    <name evidence="14" type="synonym">Avr4e</name>
    <name evidence="22" type="ORF">CLAFUR5_10278</name>
</gene>
<evidence type="ECO:0000313" key="2">
    <source>
        <dbReference type="EMBL" id="AAT28197.1"/>
    </source>
</evidence>
<keyword evidence="23" id="KW-1185">Reference proteome</keyword>
<feature type="signal peptide" evidence="1">
    <location>
        <begin position="1"/>
        <end position="22"/>
    </location>
</feature>
<reference evidence="14" key="4">
    <citation type="submission" date="2018-12" db="EMBL/GenBank/DDBJ databases">
        <authorList>
            <person name="Lucentini C.G."/>
            <person name="Medina R."/>
            <person name="Franco M.E."/>
            <person name="Saparrat M.C."/>
            <person name="Balatti P.A."/>
        </authorList>
    </citation>
    <scope>NUCLEOTIDE SEQUENCE</scope>
    <source>
        <strain evidence="14">CIDEFI322</strain>
        <strain evidence="15">CIDEFI323</strain>
        <strain evidence="16">CIDEFI325</strain>
        <strain evidence="17">CIDEFI326</strain>
        <strain evidence="18">CIDEFI327</strain>
        <strain evidence="19">CIDEFI329</strain>
        <strain evidence="20">CIDEFI330</strain>
        <strain evidence="21">CIDEFI332</strain>
    </source>
</reference>
<evidence type="ECO:0000313" key="13">
    <source>
        <dbReference type="EMBL" id="AKG51728.1"/>
    </source>
</evidence>
<name>Q5VB04_PASFU</name>
<organism evidence="2">
    <name type="scientific">Passalora fulva</name>
    <name type="common">Tomato leaf mold</name>
    <name type="synonym">Cladosporium fulvum</name>
    <dbReference type="NCBI Taxonomy" id="5499"/>
    <lineage>
        <taxon>Eukaryota</taxon>
        <taxon>Fungi</taxon>
        <taxon>Dikarya</taxon>
        <taxon>Ascomycota</taxon>
        <taxon>Pezizomycotina</taxon>
        <taxon>Dothideomycetes</taxon>
        <taxon>Dothideomycetidae</taxon>
        <taxon>Mycosphaerellales</taxon>
        <taxon>Mycosphaerellaceae</taxon>
        <taxon>Fulvia</taxon>
    </lineage>
</organism>
<evidence type="ECO:0000313" key="11">
    <source>
        <dbReference type="EMBL" id="AKG51726.1"/>
    </source>
</evidence>
<sequence>MQFPTPHLLLTTLLATITTADFSRDCPPGSGVGNQAEWSARGVDGTAIPRELDAHSLCDCFKPFLNVLGCSVTSVVTERAVFVKGHLNYCARMSESVAGISPCKEWEIEVGGAHPERMANR</sequence>
<evidence type="ECO:0000313" key="3">
    <source>
        <dbReference type="EMBL" id="AGD98914.1"/>
    </source>
</evidence>
<evidence type="ECO:0000313" key="18">
    <source>
        <dbReference type="EMBL" id="QDM02405.1"/>
    </source>
</evidence>
<dbReference type="EMBL" id="AY546102">
    <property type="protein sequence ID" value="AAT28197.1"/>
    <property type="molecule type" value="mRNA"/>
</dbReference>
<reference evidence="3" key="2">
    <citation type="submission" date="2012-11" db="EMBL/GenBank/DDBJ databases">
        <title>A diagnostic PCR reaction for the identification of races of Passalora fulva (Braun et al. 2003) [syn Cladosporium fulvum].</title>
        <authorList>
            <person name="Medina R."/>
            <person name="Lopez S.M.Y."/>
            <person name="Franco M.E.E."/>
            <person name="Balatti P.A."/>
        </authorList>
    </citation>
    <scope>NUCLEOTIDE SEQUENCE</scope>
    <source>
        <strain evidence="3">ALH</strain>
        <strain evidence="7">CH6</strain>
        <strain evidence="4">COA</strain>
        <strain evidence="5">ELH</strain>
        <strain evidence="6">EMP</strain>
    </source>
</reference>
<dbReference type="EMBL" id="MK308684">
    <property type="protein sequence ID" value="QDM02403.1"/>
    <property type="molecule type" value="Genomic_DNA"/>
</dbReference>
<evidence type="ECO:0000313" key="12">
    <source>
        <dbReference type="EMBL" id="AKG51727.1"/>
    </source>
</evidence>
<dbReference type="EMBL" id="MK308682">
    <property type="protein sequence ID" value="QDM02401.1"/>
    <property type="molecule type" value="Genomic_DNA"/>
</dbReference>
<dbReference type="EMBL" id="KC132834">
    <property type="protein sequence ID" value="AGD98916.1"/>
    <property type="molecule type" value="Genomic_DNA"/>
</dbReference>
<reference evidence="2" key="1">
    <citation type="journal article" date="2004" name="Mol. Microbiol.">
        <title>Cladosporium fulvum circumvents the second functional resistance gene homologue at the Cf-4 locus (Hcr9-4E ) by secretion of a stable avr4E isoform.</title>
        <authorList>
            <person name="Westerink N."/>
            <person name="Brandwagt B.F."/>
            <person name="de Wit P.J."/>
            <person name="Joosten M.H."/>
        </authorList>
    </citation>
    <scope>NUCLEOTIDE SEQUENCE</scope>
</reference>
<evidence type="ECO:0000313" key="10">
    <source>
        <dbReference type="EMBL" id="AKG51725.1"/>
    </source>
</evidence>
<dbReference type="EMBL" id="KP234087">
    <property type="protein sequence ID" value="AKG51728.1"/>
    <property type="molecule type" value="Genomic_DNA"/>
</dbReference>
<dbReference type="EMBL" id="MK308687">
    <property type="protein sequence ID" value="QDM02406.1"/>
    <property type="molecule type" value="Genomic_DNA"/>
</dbReference>
<evidence type="ECO:0000313" key="22">
    <source>
        <dbReference type="EMBL" id="UJO20373.1"/>
    </source>
</evidence>
<evidence type="ECO:0000313" key="8">
    <source>
        <dbReference type="EMBL" id="AKG51723.1"/>
    </source>
</evidence>
<dbReference type="EMBL" id="KC132832">
    <property type="protein sequence ID" value="AGD98914.1"/>
    <property type="molecule type" value="Genomic_DNA"/>
</dbReference>
<evidence type="ECO:0000313" key="6">
    <source>
        <dbReference type="EMBL" id="AGD98917.1"/>
    </source>
</evidence>
<dbReference type="EMBL" id="KP234085">
    <property type="protein sequence ID" value="AKG51726.1"/>
    <property type="molecule type" value="Genomic_DNA"/>
</dbReference>
<dbReference type="PHI-base" id="PHI:529"/>
<reference evidence="8" key="3">
    <citation type="submission" date="2014-11" db="EMBL/GenBank/DDBJ databases">
        <title>A diagnostic PCR reaction for the identification of races of Passalora fulva (Braun et al. 2003) [syn Cladosporium fulvum].</title>
        <authorList>
            <person name="Medina R."/>
            <person name="Lopez S.M.Y."/>
            <person name="Franco M.E.E."/>
            <person name="De Wit P."/>
            <person name="Balatti P.A."/>
        </authorList>
    </citation>
    <scope>NUCLEOTIDE SEQUENCE</scope>
    <source>
        <strain evidence="12">CHEAV</strain>
        <strain evidence="8">CK813</strain>
        <strain evidence="9">COM</strain>
        <strain evidence="13">EAV</strain>
        <strain evidence="10">ELS</strain>
        <strain evidence="11">EOP</strain>
    </source>
</reference>
<reference evidence="22" key="5">
    <citation type="submission" date="2021-12" db="EMBL/GenBank/DDBJ databases">
        <authorList>
            <person name="Zaccaron A."/>
            <person name="Stergiopoulos I."/>
        </authorList>
    </citation>
    <scope>NUCLEOTIDE SEQUENCE</scope>
    <source>
        <strain evidence="22">Race5_Kim</strain>
    </source>
</reference>
<evidence type="ECO:0000313" key="17">
    <source>
        <dbReference type="EMBL" id="QDM02404.1"/>
    </source>
</evidence>
<evidence type="ECO:0000313" key="20">
    <source>
        <dbReference type="EMBL" id="QDM02407.1"/>
    </source>
</evidence>
<evidence type="ECO:0000313" key="15">
    <source>
        <dbReference type="EMBL" id="QDM02402.1"/>
    </source>
</evidence>
<evidence type="ECO:0000313" key="16">
    <source>
        <dbReference type="EMBL" id="QDM02403.1"/>
    </source>
</evidence>
<evidence type="ECO:0000313" key="14">
    <source>
        <dbReference type="EMBL" id="QDM02401.1"/>
    </source>
</evidence>
<evidence type="ECO:0000313" key="4">
    <source>
        <dbReference type="EMBL" id="AGD98915.1"/>
    </source>
</evidence>
<dbReference type="EMBL" id="MK308685">
    <property type="protein sequence ID" value="QDM02404.1"/>
    <property type="molecule type" value="Genomic_DNA"/>
</dbReference>
<dbReference type="EMBL" id="KP234082">
    <property type="protein sequence ID" value="AKG51723.1"/>
    <property type="molecule type" value="Genomic_DNA"/>
</dbReference>
<dbReference type="Proteomes" id="UP000756132">
    <property type="component" value="Chromosome 7"/>
</dbReference>
<dbReference type="EMBL" id="KC132835">
    <property type="protein sequence ID" value="AGD98917.1"/>
    <property type="molecule type" value="Genomic_DNA"/>
</dbReference>
<dbReference type="EMBL" id="KP234086">
    <property type="protein sequence ID" value="AKG51727.1"/>
    <property type="molecule type" value="Genomic_DNA"/>
</dbReference>
<dbReference type="EMBL" id="MK308686">
    <property type="protein sequence ID" value="QDM02405.1"/>
    <property type="molecule type" value="Genomic_DNA"/>
</dbReference>
<dbReference type="EMBL" id="MK308683">
    <property type="protein sequence ID" value="QDM02402.1"/>
    <property type="molecule type" value="Genomic_DNA"/>
</dbReference>
<evidence type="ECO:0000256" key="1">
    <source>
        <dbReference type="SAM" id="SignalP"/>
    </source>
</evidence>
<dbReference type="EMBL" id="CP090169">
    <property type="protein sequence ID" value="UJO20373.1"/>
    <property type="molecule type" value="Genomic_DNA"/>
</dbReference>
<evidence type="ECO:0000313" key="19">
    <source>
        <dbReference type="EMBL" id="QDM02406.1"/>
    </source>
</evidence>